<accession>A0A3M0MNI1</accession>
<name>A0A3M0MNI1_9RHOB</name>
<evidence type="ECO:0000313" key="1">
    <source>
        <dbReference type="EMBL" id="RMC37260.1"/>
    </source>
</evidence>
<sequence>MRRNLAASLRRRRRPCSIKQYDRLPPELRNWLAQAALPWSPVSALRLWWRFLRETAGDTVAASRRLDMAEARMLRKDAPRIWGFTPPAARIYPTGSLRR</sequence>
<gene>
    <name evidence="1" type="ORF">C9E81_00430</name>
</gene>
<dbReference type="Pfam" id="PF20135">
    <property type="entry name" value="DUF6525"/>
    <property type="match status" value="1"/>
</dbReference>
<dbReference type="RefSeq" id="WP_122110354.1">
    <property type="nucleotide sequence ID" value="NZ_QOKZ01000001.1"/>
</dbReference>
<protein>
    <submittedName>
        <fullName evidence="1">Uncharacterized protein</fullName>
    </submittedName>
</protein>
<proteinExistence type="predicted"/>
<comment type="caution">
    <text evidence="1">The sequence shown here is derived from an EMBL/GenBank/DDBJ whole genome shotgun (WGS) entry which is preliminary data.</text>
</comment>
<evidence type="ECO:0000313" key="2">
    <source>
        <dbReference type="Proteomes" id="UP000273516"/>
    </source>
</evidence>
<reference evidence="1 2" key="1">
    <citation type="submission" date="2018-07" db="EMBL/GenBank/DDBJ databases">
        <authorList>
            <person name="Zhang Y."/>
            <person name="Wang L."/>
            <person name="Ma S."/>
        </authorList>
    </citation>
    <scope>NUCLEOTIDE SEQUENCE [LARGE SCALE GENOMIC DNA]</scope>
    <source>
        <strain evidence="1 2">4-2</strain>
    </source>
</reference>
<dbReference type="Proteomes" id="UP000273516">
    <property type="component" value="Unassembled WGS sequence"/>
</dbReference>
<dbReference type="OrthoDB" id="7658988at2"/>
<organism evidence="1 2">
    <name type="scientific">Paracoccus alkanivorans</name>
    <dbReference type="NCBI Taxonomy" id="2116655"/>
    <lineage>
        <taxon>Bacteria</taxon>
        <taxon>Pseudomonadati</taxon>
        <taxon>Pseudomonadota</taxon>
        <taxon>Alphaproteobacteria</taxon>
        <taxon>Rhodobacterales</taxon>
        <taxon>Paracoccaceae</taxon>
        <taxon>Paracoccus</taxon>
    </lineage>
</organism>
<dbReference type="EMBL" id="QOKZ01000001">
    <property type="protein sequence ID" value="RMC37260.1"/>
    <property type="molecule type" value="Genomic_DNA"/>
</dbReference>
<dbReference type="InterPro" id="IPR045386">
    <property type="entry name" value="DUF6525"/>
</dbReference>
<keyword evidence="2" id="KW-1185">Reference proteome</keyword>
<dbReference type="AlphaFoldDB" id="A0A3M0MNI1"/>